<dbReference type="InterPro" id="IPR003156">
    <property type="entry name" value="DHHA1_dom"/>
</dbReference>
<dbReference type="Gene3D" id="3.10.310.30">
    <property type="match status" value="1"/>
</dbReference>
<dbReference type="Gene3D" id="3.90.1640.30">
    <property type="match status" value="1"/>
</dbReference>
<evidence type="ECO:0000313" key="9">
    <source>
        <dbReference type="EMBL" id="KKS23630.1"/>
    </source>
</evidence>
<comment type="caution">
    <text evidence="9">The sequence shown here is derived from an EMBL/GenBank/DDBJ whole genome shotgun (WGS) entry which is preliminary data.</text>
</comment>
<dbReference type="Proteomes" id="UP000033856">
    <property type="component" value="Unassembled WGS sequence"/>
</dbReference>
<comment type="similarity">
    <text evidence="1">Belongs to the RecJ family.</text>
</comment>
<dbReference type="InterPro" id="IPR041122">
    <property type="entry name" value="RecJ_OB"/>
</dbReference>
<reference evidence="9 10" key="1">
    <citation type="journal article" date="2015" name="Nature">
        <title>rRNA introns, odd ribosomes, and small enigmatic genomes across a large radiation of phyla.</title>
        <authorList>
            <person name="Brown C.T."/>
            <person name="Hug L.A."/>
            <person name="Thomas B.C."/>
            <person name="Sharon I."/>
            <person name="Castelle C.J."/>
            <person name="Singh A."/>
            <person name="Wilkins M.J."/>
            <person name="Williams K.H."/>
            <person name="Banfield J.F."/>
        </authorList>
    </citation>
    <scope>NUCLEOTIDE SEQUENCE [LARGE SCALE GENOMIC DNA]</scope>
</reference>
<gene>
    <name evidence="9" type="ORF">UU83_C0045G0012</name>
</gene>
<dbReference type="InterPro" id="IPR051673">
    <property type="entry name" value="SSDNA_exonuclease_RecJ"/>
</dbReference>
<dbReference type="PANTHER" id="PTHR30255:SF2">
    <property type="entry name" value="SINGLE-STRANDED-DNA-SPECIFIC EXONUCLEASE RECJ"/>
    <property type="match status" value="1"/>
</dbReference>
<evidence type="ECO:0000256" key="2">
    <source>
        <dbReference type="ARBA" id="ARBA00019841"/>
    </source>
</evidence>
<feature type="non-terminal residue" evidence="9">
    <location>
        <position position="465"/>
    </location>
</feature>
<evidence type="ECO:0000313" key="10">
    <source>
        <dbReference type="Proteomes" id="UP000033856"/>
    </source>
</evidence>
<evidence type="ECO:0000256" key="5">
    <source>
        <dbReference type="ARBA" id="ARBA00022839"/>
    </source>
</evidence>
<evidence type="ECO:0000259" key="8">
    <source>
        <dbReference type="Pfam" id="PF17768"/>
    </source>
</evidence>
<dbReference type="SUPFAM" id="SSF64182">
    <property type="entry name" value="DHH phosphoesterases"/>
    <property type="match status" value="1"/>
</dbReference>
<dbReference type="GO" id="GO:0004527">
    <property type="term" value="F:exonuclease activity"/>
    <property type="evidence" value="ECO:0007669"/>
    <property type="project" value="UniProtKB-KW"/>
</dbReference>
<evidence type="ECO:0000256" key="4">
    <source>
        <dbReference type="ARBA" id="ARBA00022801"/>
    </source>
</evidence>
<protein>
    <recommendedName>
        <fullName evidence="2">Single-stranded-DNA-specific exonuclease RecJ</fullName>
    </recommendedName>
</protein>
<evidence type="ECO:0000256" key="1">
    <source>
        <dbReference type="ARBA" id="ARBA00005915"/>
    </source>
</evidence>
<feature type="domain" description="DDH" evidence="6">
    <location>
        <begin position="42"/>
        <end position="167"/>
    </location>
</feature>
<keyword evidence="3" id="KW-0540">Nuclease</keyword>
<keyword evidence="5 9" id="KW-0269">Exonuclease</keyword>
<evidence type="ECO:0000259" key="6">
    <source>
        <dbReference type="Pfam" id="PF01368"/>
    </source>
</evidence>
<dbReference type="Pfam" id="PF01368">
    <property type="entry name" value="DHH"/>
    <property type="match status" value="1"/>
</dbReference>
<name>A0A0G0XFK6_9BACT</name>
<dbReference type="InterPro" id="IPR001667">
    <property type="entry name" value="DDH_dom"/>
</dbReference>
<accession>A0A0G0XFK6</accession>
<feature type="domain" description="DHHA1" evidence="7">
    <location>
        <begin position="299"/>
        <end position="393"/>
    </location>
</feature>
<dbReference type="Pfam" id="PF17768">
    <property type="entry name" value="RecJ_OB"/>
    <property type="match status" value="1"/>
</dbReference>
<organism evidence="9 10">
    <name type="scientific">Candidatus Jorgensenbacteria bacterium GW2011_GWF2_41_8</name>
    <dbReference type="NCBI Taxonomy" id="1618667"/>
    <lineage>
        <taxon>Bacteria</taxon>
        <taxon>Candidatus Joergenseniibacteriota</taxon>
    </lineage>
</organism>
<dbReference type="Pfam" id="PF02272">
    <property type="entry name" value="DHHA1"/>
    <property type="match status" value="1"/>
</dbReference>
<proteinExistence type="inferred from homology"/>
<evidence type="ECO:0000256" key="3">
    <source>
        <dbReference type="ARBA" id="ARBA00022722"/>
    </source>
</evidence>
<dbReference type="EMBL" id="LCCD01000045">
    <property type="protein sequence ID" value="KKS23630.1"/>
    <property type="molecule type" value="Genomic_DNA"/>
</dbReference>
<dbReference type="GO" id="GO:0003676">
    <property type="term" value="F:nucleic acid binding"/>
    <property type="evidence" value="ECO:0007669"/>
    <property type="project" value="InterPro"/>
</dbReference>
<keyword evidence="4" id="KW-0378">Hydrolase</keyword>
<feature type="domain" description="RecJ OB" evidence="8">
    <location>
        <begin position="408"/>
        <end position="447"/>
    </location>
</feature>
<dbReference type="AlphaFoldDB" id="A0A0G0XFK6"/>
<dbReference type="InterPro" id="IPR038763">
    <property type="entry name" value="DHH_sf"/>
</dbReference>
<evidence type="ECO:0000259" key="7">
    <source>
        <dbReference type="Pfam" id="PF02272"/>
    </source>
</evidence>
<sequence>MDKIIKQILAKRGIKTETDPYKLKDMKHAVERIKLALQYKEKIAVYGDFDGDGIPGAAMMFLALKKLGAKSPLVHIGKAHDIDEEFVKQAAKDKFKVIIAIDLGGSSFGAADMTQALGIDLIIVEHHIVQHKKPKCFAFINPEQKSDTYPWPHLSGAGVALKMIYALSPEVFEYFKNYFLALTAIAAVHDRVPLRNENRFLVGLGIQSLLKTRDSDLINLMKVLKIKKSLGNIGHEDIFHILELFINIFDSQKSCEFLIDPEHPMSIIRELADVSVRFSNYLNEAVGHVKRHPHLYKKNILFEVFDDLPYVTMGAIASRIFNYYGITTIVIRKGTNGVSRGSARSSEALNLMEMLDYCKSFLYGYGGHKRAAGFKIKSGKIDEFKMKVEEYLVKNFLKGVVPKNKIRVDATISVSDLTAELYANFKKMAPFGMANPIPLLMLKNTSLYLNETEVAIKDETGVITG</sequence>
<dbReference type="PANTHER" id="PTHR30255">
    <property type="entry name" value="SINGLE-STRANDED-DNA-SPECIFIC EXONUCLEASE RECJ"/>
    <property type="match status" value="1"/>
</dbReference>